<reference evidence="9 10" key="1">
    <citation type="submission" date="2016-10" db="EMBL/GenBank/DDBJ databases">
        <authorList>
            <person name="Varghese N."/>
            <person name="Submissions S."/>
        </authorList>
    </citation>
    <scope>NUCLEOTIDE SEQUENCE [LARGE SCALE GENOMIC DNA]</scope>
    <source>
        <strain evidence="9 10">DSM 21822</strain>
    </source>
</reference>
<comment type="cofactor">
    <cofactor evidence="1">
        <name>FAD</name>
        <dbReference type="ChEBI" id="CHEBI:57692"/>
    </cofactor>
</comment>
<name>A0A1I4FBU6_9HYPH</name>
<evidence type="ECO:0000313" key="9">
    <source>
        <dbReference type="EMBL" id="SFL15472.1"/>
    </source>
</evidence>
<dbReference type="GO" id="GO:0071949">
    <property type="term" value="F:FAD binding"/>
    <property type="evidence" value="ECO:0007669"/>
    <property type="project" value="InterPro"/>
</dbReference>
<dbReference type="EMBL" id="FOSL01000042">
    <property type="protein sequence ID" value="SFL15472.1"/>
    <property type="molecule type" value="Genomic_DNA"/>
</dbReference>
<evidence type="ECO:0000256" key="3">
    <source>
        <dbReference type="ARBA" id="ARBA00005349"/>
    </source>
</evidence>
<keyword evidence="7" id="KW-0503">Monooxygenase</keyword>
<dbReference type="InterPro" id="IPR036188">
    <property type="entry name" value="FAD/NAD-bd_sf"/>
</dbReference>
<accession>A0A1I4FBU6</accession>
<dbReference type="UniPathway" id="UPA00232"/>
<dbReference type="GO" id="GO:0016705">
    <property type="term" value="F:oxidoreductase activity, acting on paired donors, with incorporation or reduction of molecular oxygen"/>
    <property type="evidence" value="ECO:0007669"/>
    <property type="project" value="InterPro"/>
</dbReference>
<dbReference type="Gene3D" id="3.50.50.60">
    <property type="entry name" value="FAD/NAD(P)-binding domain"/>
    <property type="match status" value="2"/>
</dbReference>
<evidence type="ECO:0000256" key="5">
    <source>
        <dbReference type="ARBA" id="ARBA00022827"/>
    </source>
</evidence>
<dbReference type="AlphaFoldDB" id="A0A1I4FBU6"/>
<keyword evidence="10" id="KW-1185">Reference proteome</keyword>
<keyword evidence="4" id="KW-0285">Flavoprotein</keyword>
<comment type="similarity">
    <text evidence="3">Belongs to the UbiH/COQ6 family.</text>
</comment>
<protein>
    <submittedName>
        <fullName evidence="9">Ubiquinone biosynthesis hydroxylase, UbiH/UbiF/VisC/COQ6 family</fullName>
    </submittedName>
</protein>
<dbReference type="PANTHER" id="PTHR43876:SF25">
    <property type="entry name" value="MONOOXYGENASE NMA2164"/>
    <property type="match status" value="1"/>
</dbReference>
<dbReference type="InterPro" id="IPR002938">
    <property type="entry name" value="FAD-bd"/>
</dbReference>
<evidence type="ECO:0000256" key="2">
    <source>
        <dbReference type="ARBA" id="ARBA00004749"/>
    </source>
</evidence>
<dbReference type="RefSeq" id="WP_149764182.1">
    <property type="nucleotide sequence ID" value="NZ_BSPE01000014.1"/>
</dbReference>
<gene>
    <name evidence="9" type="ORF">SAMN04488498_1423</name>
</gene>
<keyword evidence="5" id="KW-0274">FAD</keyword>
<proteinExistence type="inferred from homology"/>
<dbReference type="InterPro" id="IPR051205">
    <property type="entry name" value="UbiH/COQ6_monooxygenase"/>
</dbReference>
<organism evidence="9 10">
    <name type="scientific">Neomesorhizobium albiziae</name>
    <dbReference type="NCBI Taxonomy" id="335020"/>
    <lineage>
        <taxon>Bacteria</taxon>
        <taxon>Pseudomonadati</taxon>
        <taxon>Pseudomonadota</taxon>
        <taxon>Alphaproteobacteria</taxon>
        <taxon>Hyphomicrobiales</taxon>
        <taxon>Phyllobacteriaceae</taxon>
        <taxon>Neomesorhizobium</taxon>
    </lineage>
</organism>
<dbReference type="InterPro" id="IPR010971">
    <property type="entry name" value="UbiH/COQ6"/>
</dbReference>
<dbReference type="NCBIfam" id="TIGR01988">
    <property type="entry name" value="Ubi-OHases"/>
    <property type="match status" value="1"/>
</dbReference>
<dbReference type="GO" id="GO:0004497">
    <property type="term" value="F:monooxygenase activity"/>
    <property type="evidence" value="ECO:0007669"/>
    <property type="project" value="UniProtKB-KW"/>
</dbReference>
<dbReference type="NCBIfam" id="NF006593">
    <property type="entry name" value="PRK09126.1"/>
    <property type="match status" value="1"/>
</dbReference>
<keyword evidence="9" id="KW-0830">Ubiquinone</keyword>
<feature type="domain" description="FAD-binding" evidence="8">
    <location>
        <begin position="8"/>
        <end position="339"/>
    </location>
</feature>
<evidence type="ECO:0000256" key="6">
    <source>
        <dbReference type="ARBA" id="ARBA00023002"/>
    </source>
</evidence>
<dbReference type="SUPFAM" id="SSF51905">
    <property type="entry name" value="FAD/NAD(P)-binding domain"/>
    <property type="match status" value="1"/>
</dbReference>
<keyword evidence="6" id="KW-0560">Oxidoreductase</keyword>
<dbReference type="GO" id="GO:0006744">
    <property type="term" value="P:ubiquinone biosynthetic process"/>
    <property type="evidence" value="ECO:0007669"/>
    <property type="project" value="UniProtKB-UniPathway"/>
</dbReference>
<evidence type="ECO:0000259" key="8">
    <source>
        <dbReference type="Pfam" id="PF01494"/>
    </source>
</evidence>
<evidence type="ECO:0000256" key="1">
    <source>
        <dbReference type="ARBA" id="ARBA00001974"/>
    </source>
</evidence>
<dbReference type="PRINTS" id="PR00420">
    <property type="entry name" value="RNGMNOXGNASE"/>
</dbReference>
<evidence type="ECO:0000313" key="10">
    <source>
        <dbReference type="Proteomes" id="UP000323300"/>
    </source>
</evidence>
<dbReference type="OrthoDB" id="9796623at2"/>
<evidence type="ECO:0000256" key="7">
    <source>
        <dbReference type="ARBA" id="ARBA00023033"/>
    </source>
</evidence>
<comment type="pathway">
    <text evidence="2">Cofactor biosynthesis; ubiquinone biosynthesis.</text>
</comment>
<dbReference type="PANTHER" id="PTHR43876">
    <property type="entry name" value="UBIQUINONE BIOSYNTHESIS MONOOXYGENASE COQ6, MITOCHONDRIAL"/>
    <property type="match status" value="1"/>
</dbReference>
<sequence length="404" mass="44311">MVGSDERFDIVVIGAGPVGLSFAASLAQSELKVAVVEQQPLERLADPAFDGREIALTHASIRILRELGAWDAIPASDKSPLQGARVLNGSSPFALCFDSPSGSREPLGVLVPNCRIRDALFKIVRLQDHAQLLCGHSVVNATNSHKGAVITLSDGRRLTARLLVAADSRLSATRDRLGIGAAINRLGNSMLICRVRHERAHHQIAVEWFDHHQTIAMLPLMEGVSSLLLTLRSNEADRLLSSDDDLFQMELTNRCRGRLGEMTLASNRHTYPLVTTWAHKFWAPSAALVGDAAVGMHPVTAHGFNIGLSGQKQLAHKILIACRDRRDIADPDMLQRYESWLRLSAAPLYYATNLLVGLYSGEHPATRLARHVGLRFAQYLPFVRHGISAMLRARRGTNASCDDR</sequence>
<dbReference type="Proteomes" id="UP000323300">
    <property type="component" value="Unassembled WGS sequence"/>
</dbReference>
<dbReference type="Pfam" id="PF01494">
    <property type="entry name" value="FAD_binding_3"/>
    <property type="match status" value="1"/>
</dbReference>
<evidence type="ECO:0000256" key="4">
    <source>
        <dbReference type="ARBA" id="ARBA00022630"/>
    </source>
</evidence>